<dbReference type="Pfam" id="PF24803">
    <property type="entry name" value="DUF7704"/>
    <property type="match status" value="1"/>
</dbReference>
<keyword evidence="1" id="KW-0812">Transmembrane</keyword>
<dbReference type="PANTHER" id="PTHR37019">
    <property type="entry name" value="CHROMOSOME 1, WHOLE GENOME SHOTGUN SEQUENCE"/>
    <property type="match status" value="1"/>
</dbReference>
<feature type="domain" description="DUF7704" evidence="2">
    <location>
        <begin position="3"/>
        <end position="142"/>
    </location>
</feature>
<organism evidence="3 4">
    <name type="scientific">Aspergillus pseudoustus</name>
    <dbReference type="NCBI Taxonomy" id="1810923"/>
    <lineage>
        <taxon>Eukaryota</taxon>
        <taxon>Fungi</taxon>
        <taxon>Dikarya</taxon>
        <taxon>Ascomycota</taxon>
        <taxon>Pezizomycotina</taxon>
        <taxon>Eurotiomycetes</taxon>
        <taxon>Eurotiomycetidae</taxon>
        <taxon>Eurotiales</taxon>
        <taxon>Aspergillaceae</taxon>
        <taxon>Aspergillus</taxon>
        <taxon>Aspergillus subgen. Nidulantes</taxon>
    </lineage>
</organism>
<comment type="caution">
    <text evidence="3">The sequence shown here is derived from an EMBL/GenBank/DDBJ whole genome shotgun (WGS) entry which is preliminary data.</text>
</comment>
<feature type="transmembrane region" description="Helical" evidence="1">
    <location>
        <begin position="124"/>
        <end position="144"/>
    </location>
</feature>
<reference evidence="3 4" key="1">
    <citation type="submission" date="2024-07" db="EMBL/GenBank/DDBJ databases">
        <title>Section-level genome sequencing and comparative genomics of Aspergillus sections Usti and Cavernicolus.</title>
        <authorList>
            <consortium name="Lawrence Berkeley National Laboratory"/>
            <person name="Nybo J.L."/>
            <person name="Vesth T.C."/>
            <person name="Theobald S."/>
            <person name="Frisvad J.C."/>
            <person name="Larsen T.O."/>
            <person name="Kjaerboelling I."/>
            <person name="Rothschild-Mancinelli K."/>
            <person name="Lyhne E.K."/>
            <person name="Kogle M.E."/>
            <person name="Barry K."/>
            <person name="Clum A."/>
            <person name="Na H."/>
            <person name="Ledsgaard L."/>
            <person name="Lin J."/>
            <person name="Lipzen A."/>
            <person name="Kuo A."/>
            <person name="Riley R."/>
            <person name="Mondo S."/>
            <person name="Labutti K."/>
            <person name="Haridas S."/>
            <person name="Pangalinan J."/>
            <person name="Salamov A.A."/>
            <person name="Simmons B.A."/>
            <person name="Magnuson J.K."/>
            <person name="Chen J."/>
            <person name="Drula E."/>
            <person name="Henrissat B."/>
            <person name="Wiebenga A."/>
            <person name="Lubbers R.J."/>
            <person name="Gomes A.C."/>
            <person name="Makela M.R."/>
            <person name="Stajich J."/>
            <person name="Grigoriev I.V."/>
            <person name="Mortensen U.H."/>
            <person name="De Vries R.P."/>
            <person name="Baker S.E."/>
            <person name="Andersen M.R."/>
        </authorList>
    </citation>
    <scope>NUCLEOTIDE SEQUENCE [LARGE SCALE GENOMIC DNA]</scope>
    <source>
        <strain evidence="3 4">CBS 123904</strain>
    </source>
</reference>
<feature type="transmembrane region" description="Helical" evidence="1">
    <location>
        <begin position="12"/>
        <end position="29"/>
    </location>
</feature>
<keyword evidence="1" id="KW-1133">Transmembrane helix</keyword>
<dbReference type="PANTHER" id="PTHR37019:SF1">
    <property type="entry name" value="EXPERA DOMAIN-CONTAINING PROTEIN"/>
    <property type="match status" value="1"/>
</dbReference>
<name>A0ABR4IMW6_9EURO</name>
<evidence type="ECO:0000259" key="2">
    <source>
        <dbReference type="Pfam" id="PF24803"/>
    </source>
</evidence>
<dbReference type="InterPro" id="IPR056121">
    <property type="entry name" value="DUF7704"/>
</dbReference>
<evidence type="ECO:0000256" key="1">
    <source>
        <dbReference type="SAM" id="Phobius"/>
    </source>
</evidence>
<protein>
    <recommendedName>
        <fullName evidence="2">DUF7704 domain-containing protein</fullName>
    </recommendedName>
</protein>
<feature type="transmembrane region" description="Helical" evidence="1">
    <location>
        <begin position="86"/>
        <end position="104"/>
    </location>
</feature>
<evidence type="ECO:0000313" key="3">
    <source>
        <dbReference type="EMBL" id="KAL2829120.1"/>
    </source>
</evidence>
<dbReference type="EMBL" id="JBFXLU010000341">
    <property type="protein sequence ID" value="KAL2829120.1"/>
    <property type="molecule type" value="Genomic_DNA"/>
</dbReference>
<sequence length="154" mass="16993">MSSQIPSFYRFFFTWFEPLTSLYGAYLVLAEPDNYLNSFIAPAAWSATRDIAHNTLLRQMGASFVYVSLSQAVLLRYTSDPNVWKILNGSLLGWDAILLYGLWAGLSSQGRLSLGALRAEDWTAIVPTVIITLLRAAVVAGVGFSNKKVPAKEL</sequence>
<gene>
    <name evidence="3" type="ORF">BJY01DRAFT_228010</name>
</gene>
<evidence type="ECO:0000313" key="4">
    <source>
        <dbReference type="Proteomes" id="UP001610446"/>
    </source>
</evidence>
<keyword evidence="4" id="KW-1185">Reference proteome</keyword>
<keyword evidence="1" id="KW-0472">Membrane</keyword>
<proteinExistence type="predicted"/>
<feature type="transmembrane region" description="Helical" evidence="1">
    <location>
        <begin position="56"/>
        <end position="74"/>
    </location>
</feature>
<dbReference type="Proteomes" id="UP001610446">
    <property type="component" value="Unassembled WGS sequence"/>
</dbReference>
<accession>A0ABR4IMW6</accession>